<dbReference type="GO" id="GO:0018580">
    <property type="term" value="F:nitronate monooxygenase activity"/>
    <property type="evidence" value="ECO:0007669"/>
    <property type="project" value="InterPro"/>
</dbReference>
<keyword evidence="2" id="KW-0288">FMN</keyword>
<name>A0A4Y9SSK8_9BURK</name>
<reference evidence="4 5" key="1">
    <citation type="submission" date="2019-03" db="EMBL/GenBank/DDBJ databases">
        <title>Draft Genome Sequence of Duganella callidus sp. nov., a Novel Duganella Species Isolated from Cultivated Soil.</title>
        <authorList>
            <person name="Raths R."/>
            <person name="Peta V."/>
            <person name="Bucking H."/>
        </authorList>
    </citation>
    <scope>NUCLEOTIDE SEQUENCE [LARGE SCALE GENOMIC DNA]</scope>
    <source>
        <strain evidence="4 5">DN04</strain>
    </source>
</reference>
<protein>
    <submittedName>
        <fullName evidence="4">Nitronate monooxygenase</fullName>
    </submittedName>
</protein>
<dbReference type="EMBL" id="SPVG01000052">
    <property type="protein sequence ID" value="TFW28487.1"/>
    <property type="molecule type" value="Genomic_DNA"/>
</dbReference>
<evidence type="ECO:0000313" key="5">
    <source>
        <dbReference type="Proteomes" id="UP000297729"/>
    </source>
</evidence>
<dbReference type="InterPro" id="IPR004136">
    <property type="entry name" value="NMO"/>
</dbReference>
<sequence>MKRVDDFRLRFGNEEYVPIMIGGMGVDISTSELALEAARLGGIGHISDAMVEDVSDRKFDTSFVKDKTKLYKHNINNMDKSMVQFDLERLAQAQRLHLGRTMEQKKGPGLIFVNCMEKLTMNGPRETLRTRLNAALDAGIDGITLSAGLHFGSFALMADHPRFREAKLGIIVSSVRALQIFLRKNAKLNRLPDYVIVEGPLAGGHLGFGLEDWKDYDLMTITQELLAYFKEEQLDIPLIAAGGIFTGSDAVKFLEAGAAGVQVATRFTVTKECGLPDKVKQEYFKASEDDIIVNGVSPTGYPMRMLKNTPAIGAGIRPGCESYGYLLDATGNCAYINSYNREVLAHPDSKNISVMDKTCLCTHMRNFNCWTCGHYTYKLKDTSFKKPDGEYQLLSAEHVFKDYQFSTDDHIAMPEKEF</sequence>
<dbReference type="RefSeq" id="WP_135200573.1">
    <property type="nucleotide sequence ID" value="NZ_SPVG01000052.1"/>
</dbReference>
<dbReference type="OrthoDB" id="9778912at2"/>
<gene>
    <name evidence="4" type="ORF">E4L98_05540</name>
</gene>
<dbReference type="Proteomes" id="UP000297729">
    <property type="component" value="Unassembled WGS sequence"/>
</dbReference>
<proteinExistence type="predicted"/>
<keyword evidence="5" id="KW-1185">Reference proteome</keyword>
<dbReference type="Pfam" id="PF03060">
    <property type="entry name" value="NMO"/>
    <property type="match status" value="1"/>
</dbReference>
<dbReference type="PANTHER" id="PTHR32332:SF18">
    <property type="entry name" value="2-NITROPROPANE DIOXYGENASE"/>
    <property type="match status" value="1"/>
</dbReference>
<organism evidence="4 5">
    <name type="scientific">Duganella callida</name>
    <dbReference type="NCBI Taxonomy" id="2561932"/>
    <lineage>
        <taxon>Bacteria</taxon>
        <taxon>Pseudomonadati</taxon>
        <taxon>Pseudomonadota</taxon>
        <taxon>Betaproteobacteria</taxon>
        <taxon>Burkholderiales</taxon>
        <taxon>Oxalobacteraceae</taxon>
        <taxon>Telluria group</taxon>
        <taxon>Duganella</taxon>
    </lineage>
</organism>
<dbReference type="SUPFAM" id="SSF51412">
    <property type="entry name" value="Inosine monophosphate dehydrogenase (IMPDH)"/>
    <property type="match status" value="1"/>
</dbReference>
<evidence type="ECO:0000313" key="4">
    <source>
        <dbReference type="EMBL" id="TFW28487.1"/>
    </source>
</evidence>
<accession>A0A4Y9SSK8</accession>
<evidence type="ECO:0000256" key="2">
    <source>
        <dbReference type="ARBA" id="ARBA00022643"/>
    </source>
</evidence>
<comment type="caution">
    <text evidence="4">The sequence shown here is derived from an EMBL/GenBank/DDBJ whole genome shotgun (WGS) entry which is preliminary data.</text>
</comment>
<dbReference type="PROSITE" id="PS00912">
    <property type="entry name" value="DHODEHASE_2"/>
    <property type="match status" value="1"/>
</dbReference>
<dbReference type="GO" id="GO:0016627">
    <property type="term" value="F:oxidoreductase activity, acting on the CH-CH group of donors"/>
    <property type="evidence" value="ECO:0007669"/>
    <property type="project" value="InterPro"/>
</dbReference>
<keyword evidence="3" id="KW-0560">Oxidoreductase</keyword>
<dbReference type="PANTHER" id="PTHR32332">
    <property type="entry name" value="2-NITROPROPANE DIOXYGENASE"/>
    <property type="match status" value="1"/>
</dbReference>
<dbReference type="GO" id="GO:0006207">
    <property type="term" value="P:'de novo' pyrimidine nucleobase biosynthetic process"/>
    <property type="evidence" value="ECO:0007669"/>
    <property type="project" value="InterPro"/>
</dbReference>
<dbReference type="Gene3D" id="3.20.20.70">
    <property type="entry name" value="Aldolase class I"/>
    <property type="match status" value="1"/>
</dbReference>
<dbReference type="AlphaFoldDB" id="A0A4Y9SSK8"/>
<dbReference type="InterPro" id="IPR013785">
    <property type="entry name" value="Aldolase_TIM"/>
</dbReference>
<dbReference type="CDD" id="cd04730">
    <property type="entry name" value="NPD_like"/>
    <property type="match status" value="1"/>
</dbReference>
<keyword evidence="4" id="KW-0503">Monooxygenase</keyword>
<evidence type="ECO:0000256" key="3">
    <source>
        <dbReference type="ARBA" id="ARBA00023002"/>
    </source>
</evidence>
<dbReference type="InterPro" id="IPR001295">
    <property type="entry name" value="Dihydroorotate_DH_CS"/>
</dbReference>
<keyword evidence="1" id="KW-0285">Flavoprotein</keyword>
<evidence type="ECO:0000256" key="1">
    <source>
        <dbReference type="ARBA" id="ARBA00022630"/>
    </source>
</evidence>